<evidence type="ECO:0000313" key="2">
    <source>
        <dbReference type="EMBL" id="MEQ2251922.1"/>
    </source>
</evidence>
<proteinExistence type="predicted"/>
<sequence>VVKLFAEAICYAGDLDTTSLFHYRQKESQPKGASQKWGGEREKTCSTGHQGQLVEPETAVLKTEASLYGSGLYGTCLALQIVKSTRLFSQVHTPLLTLRF</sequence>
<name>A0ABV0V560_9TELE</name>
<feature type="non-terminal residue" evidence="2">
    <location>
        <position position="1"/>
    </location>
</feature>
<organism evidence="2 3">
    <name type="scientific">Ilyodon furcidens</name>
    <name type="common">goldbreast splitfin</name>
    <dbReference type="NCBI Taxonomy" id="33524"/>
    <lineage>
        <taxon>Eukaryota</taxon>
        <taxon>Metazoa</taxon>
        <taxon>Chordata</taxon>
        <taxon>Craniata</taxon>
        <taxon>Vertebrata</taxon>
        <taxon>Euteleostomi</taxon>
        <taxon>Actinopterygii</taxon>
        <taxon>Neopterygii</taxon>
        <taxon>Teleostei</taxon>
        <taxon>Neoteleostei</taxon>
        <taxon>Acanthomorphata</taxon>
        <taxon>Ovalentaria</taxon>
        <taxon>Atherinomorphae</taxon>
        <taxon>Cyprinodontiformes</taxon>
        <taxon>Goodeidae</taxon>
        <taxon>Ilyodon</taxon>
    </lineage>
</organism>
<comment type="caution">
    <text evidence="2">The sequence shown here is derived from an EMBL/GenBank/DDBJ whole genome shotgun (WGS) entry which is preliminary data.</text>
</comment>
<feature type="region of interest" description="Disordered" evidence="1">
    <location>
        <begin position="26"/>
        <end position="51"/>
    </location>
</feature>
<keyword evidence="3" id="KW-1185">Reference proteome</keyword>
<dbReference type="Proteomes" id="UP001482620">
    <property type="component" value="Unassembled WGS sequence"/>
</dbReference>
<protein>
    <submittedName>
        <fullName evidence="2">Uncharacterized protein</fullName>
    </submittedName>
</protein>
<dbReference type="EMBL" id="JAHRIQ010094149">
    <property type="protein sequence ID" value="MEQ2251922.1"/>
    <property type="molecule type" value="Genomic_DNA"/>
</dbReference>
<evidence type="ECO:0000313" key="3">
    <source>
        <dbReference type="Proteomes" id="UP001482620"/>
    </source>
</evidence>
<accession>A0ABV0V560</accession>
<evidence type="ECO:0000256" key="1">
    <source>
        <dbReference type="SAM" id="MobiDB-lite"/>
    </source>
</evidence>
<gene>
    <name evidence="2" type="ORF">ILYODFUR_016216</name>
</gene>
<reference evidence="2 3" key="1">
    <citation type="submission" date="2021-06" db="EMBL/GenBank/DDBJ databases">
        <authorList>
            <person name="Palmer J.M."/>
        </authorList>
    </citation>
    <scope>NUCLEOTIDE SEQUENCE [LARGE SCALE GENOMIC DNA]</scope>
    <source>
        <strain evidence="3">if_2019</strain>
        <tissue evidence="2">Muscle</tissue>
    </source>
</reference>